<proteinExistence type="predicted"/>
<evidence type="ECO:0000313" key="1">
    <source>
        <dbReference type="EMBL" id="OHS97165.1"/>
    </source>
</evidence>
<comment type="caution">
    <text evidence="1">The sequence shown here is derived from an EMBL/GenBank/DDBJ whole genome shotgun (WGS) entry which is preliminary data.</text>
</comment>
<dbReference type="Proteomes" id="UP000179807">
    <property type="component" value="Unassembled WGS sequence"/>
</dbReference>
<gene>
    <name evidence="1" type="ORF">TRFO_36694</name>
</gene>
<dbReference type="GeneID" id="94845684"/>
<dbReference type="VEuPathDB" id="TrichDB:TRFO_36694"/>
<sequence length="163" mass="18454">MIHAEFSDVREPRKTSMLSHAKLLLNHDHQQSQLPQHSQPIPEKFSPSLSCVKVLNNSPVKLVGRPDFFTNGSPQISPSKHEYIPAAVSMKPRSPYSRKRAEPKPTQIVENPIDIKSAKLLLKKIKKEKSNFNTRNIVRDEKGQIVTVPNMWKISTVSNNISV</sequence>
<evidence type="ECO:0000313" key="2">
    <source>
        <dbReference type="Proteomes" id="UP000179807"/>
    </source>
</evidence>
<dbReference type="RefSeq" id="XP_068350302.1">
    <property type="nucleotide sequence ID" value="XM_068510980.1"/>
</dbReference>
<accession>A0A1J4JI20</accession>
<organism evidence="1 2">
    <name type="scientific">Tritrichomonas foetus</name>
    <dbReference type="NCBI Taxonomy" id="1144522"/>
    <lineage>
        <taxon>Eukaryota</taxon>
        <taxon>Metamonada</taxon>
        <taxon>Parabasalia</taxon>
        <taxon>Tritrichomonadida</taxon>
        <taxon>Tritrichomonadidae</taxon>
        <taxon>Tritrichomonas</taxon>
    </lineage>
</organism>
<dbReference type="AlphaFoldDB" id="A0A1J4JI20"/>
<protein>
    <submittedName>
        <fullName evidence="1">Uncharacterized protein</fullName>
    </submittedName>
</protein>
<dbReference type="EMBL" id="MLAK01001133">
    <property type="protein sequence ID" value="OHS97165.1"/>
    <property type="molecule type" value="Genomic_DNA"/>
</dbReference>
<keyword evidence="2" id="KW-1185">Reference proteome</keyword>
<name>A0A1J4JI20_9EUKA</name>
<reference evidence="1" key="1">
    <citation type="submission" date="2016-10" db="EMBL/GenBank/DDBJ databases">
        <authorList>
            <person name="Benchimol M."/>
            <person name="Almeida L.G."/>
            <person name="Vasconcelos A.T."/>
            <person name="Perreira-Neves A."/>
            <person name="Rosa I.A."/>
            <person name="Tasca T."/>
            <person name="Bogo M.R."/>
            <person name="de Souza W."/>
        </authorList>
    </citation>
    <scope>NUCLEOTIDE SEQUENCE [LARGE SCALE GENOMIC DNA]</scope>
    <source>
        <strain evidence="1">K</strain>
    </source>
</reference>